<gene>
    <name evidence="3" type="ORF">OC842_006081</name>
</gene>
<feature type="region of interest" description="Disordered" evidence="1">
    <location>
        <begin position="1"/>
        <end position="76"/>
    </location>
</feature>
<accession>A0AAN6JI07</accession>
<dbReference type="PANTHER" id="PTHR33096:SF1">
    <property type="entry name" value="CXC1-LIKE CYSTEINE CLUSTER ASSOCIATED WITH KDZ TRANSPOSASES DOMAIN-CONTAINING PROTEIN"/>
    <property type="match status" value="1"/>
</dbReference>
<dbReference type="Pfam" id="PF18802">
    <property type="entry name" value="CxC1"/>
    <property type="match status" value="1"/>
</dbReference>
<feature type="compositionally biased region" description="Low complexity" evidence="1">
    <location>
        <begin position="245"/>
        <end position="257"/>
    </location>
</feature>
<feature type="region of interest" description="Disordered" evidence="1">
    <location>
        <begin position="236"/>
        <end position="269"/>
    </location>
</feature>
<feature type="region of interest" description="Disordered" evidence="1">
    <location>
        <begin position="301"/>
        <end position="332"/>
    </location>
</feature>
<dbReference type="Proteomes" id="UP001176521">
    <property type="component" value="Unassembled WGS sequence"/>
</dbReference>
<proteinExistence type="predicted"/>
<keyword evidence="4" id="KW-1185">Reference proteome</keyword>
<feature type="region of interest" description="Disordered" evidence="1">
    <location>
        <begin position="922"/>
        <end position="970"/>
    </location>
</feature>
<feature type="compositionally biased region" description="Low complexity" evidence="1">
    <location>
        <begin position="37"/>
        <end position="51"/>
    </location>
</feature>
<organism evidence="3 4">
    <name type="scientific">Tilletia horrida</name>
    <dbReference type="NCBI Taxonomy" id="155126"/>
    <lineage>
        <taxon>Eukaryota</taxon>
        <taxon>Fungi</taxon>
        <taxon>Dikarya</taxon>
        <taxon>Basidiomycota</taxon>
        <taxon>Ustilaginomycotina</taxon>
        <taxon>Exobasidiomycetes</taxon>
        <taxon>Tilletiales</taxon>
        <taxon>Tilletiaceae</taxon>
        <taxon>Tilletia</taxon>
    </lineage>
</organism>
<protein>
    <recommendedName>
        <fullName evidence="2">CxC1-like cysteine cluster associated with KDZ transposases domain-containing protein</fullName>
    </recommendedName>
</protein>
<comment type="caution">
    <text evidence="3">The sequence shown here is derived from an EMBL/GenBank/DDBJ whole genome shotgun (WGS) entry which is preliminary data.</text>
</comment>
<feature type="region of interest" description="Disordered" evidence="1">
    <location>
        <begin position="988"/>
        <end position="1059"/>
    </location>
</feature>
<reference evidence="3" key="1">
    <citation type="journal article" date="2023" name="PhytoFront">
        <title>Draft Genome Resources of Seven Strains of Tilletia horrida, Causal Agent of Kernel Smut of Rice.</title>
        <authorList>
            <person name="Khanal S."/>
            <person name="Antony Babu S."/>
            <person name="Zhou X.G."/>
        </authorList>
    </citation>
    <scope>NUCLEOTIDE SEQUENCE</scope>
    <source>
        <strain evidence="3">TX3</strain>
    </source>
</reference>
<feature type="domain" description="CxC1-like cysteine cluster associated with KDZ transposases" evidence="2">
    <location>
        <begin position="116"/>
        <end position="203"/>
    </location>
</feature>
<dbReference type="EMBL" id="JAPDMQ010000499">
    <property type="protein sequence ID" value="KAK0523635.1"/>
    <property type="molecule type" value="Genomic_DNA"/>
</dbReference>
<evidence type="ECO:0000256" key="1">
    <source>
        <dbReference type="SAM" id="MobiDB-lite"/>
    </source>
</evidence>
<feature type="compositionally biased region" description="Acidic residues" evidence="1">
    <location>
        <begin position="1017"/>
        <end position="1059"/>
    </location>
</feature>
<dbReference type="AlphaFoldDB" id="A0AAN6JI07"/>
<dbReference type="InterPro" id="IPR040521">
    <property type="entry name" value="KDZ"/>
</dbReference>
<dbReference type="PANTHER" id="PTHR33096">
    <property type="entry name" value="CXC2 DOMAIN-CONTAINING PROTEIN"/>
    <property type="match status" value="1"/>
</dbReference>
<sequence>MAPKRKRLRPGMAQPHTISIGELDSRTGALPSSADEPGPSSISLPSSLDPPRQFDTTNDYDDQQLHGGGEESGDSMTYRDKVNAAFDHWANRVPSLVSPYLIGRRKQLLTPSDILASCACECPAALRRPLRLVDLRASTQVAAHSCTDHFVPGLVAAGWFPANASGAHTAFSFALLQLLRCLQRHSRLGINGFVSALLDFHDPDQGFASTDDMPKQLSRASAWFDVLSQEVRHHALCHDPPSTPPSSASASAVPAPALQRPSEPLPNAVPASAAVDASAAAGAGLHLAPAFPFEHSAAAKDMSPAVSPTTTPASHSEHPSSADPAPLSQPSVPIASASATAQHTRHLQFPMPAEDPDLRISVHDLANRCPACFGAIAGQEPRESRALPIASVVASAPLSRSSSSIALPSADLIVCLDGNFTHKRRKRLDAVTRSPSRSTFFLSHRQVDSAAQTFLTSAKTDGPRTGCTSEVKAAVEGAVKASKGSFDIVGLVGMTCRHGAPLLFCDVRETGEAHFYAFALLDHLLRVCAGRIKTLGVCYDIGCKLAVSPRIKSSLAPHGVQLVFVVSLFHVFGHDVDCRLKFSPRRTIGFGLTDGESLERLWSAMSGMISVTRGMSRVGRHLALTAHLHFLVHEHIGRLSSVLRARQARLNVERSRAVPKVERAVAMVCKWASSDVDDGPANGARSPNQPRPYPTRFPPALIAFSSDFALLCQRRRQKAFQRVGYRRRVDGGSPDLYLAAKSLWVCLSQWHALEDFVKRRNGVASQKTQARLISAKIAAQSKAKRLRPQVNDAIIESSDMAAILNVGPLYIIEERQLWTADTLARVTRYAGSHVDREEPWFSDGALEDGLDAFELLERCDEEEARLDAELLNLDTWLQRVRRTVQANRTLMQSSGWIDLLDAEASRLDVLANFWQRPLPKRRSEEGICTPPRESEPDGLLGVDADTHDGVNDTATAPGPMQDQDSMEANDGNVSEFSVAEDEFVERLRLVSTDDDPVGDDENGDGGDEDSDLHTTNTEEDTDEDVDEDEGDEDLDDDLDEDEVEGVGEGEGDEDEDAML</sequence>
<evidence type="ECO:0000259" key="2">
    <source>
        <dbReference type="Pfam" id="PF18802"/>
    </source>
</evidence>
<evidence type="ECO:0000313" key="4">
    <source>
        <dbReference type="Proteomes" id="UP001176521"/>
    </source>
</evidence>
<name>A0AAN6JI07_9BASI</name>
<evidence type="ECO:0000313" key="3">
    <source>
        <dbReference type="EMBL" id="KAK0523635.1"/>
    </source>
</evidence>
<feature type="compositionally biased region" description="Acidic residues" evidence="1">
    <location>
        <begin position="992"/>
        <end position="1010"/>
    </location>
</feature>
<dbReference type="Pfam" id="PF18758">
    <property type="entry name" value="KDZ"/>
    <property type="match status" value="1"/>
</dbReference>
<dbReference type="InterPro" id="IPR041320">
    <property type="entry name" value="CxC1"/>
</dbReference>